<dbReference type="AlphaFoldDB" id="A0A1I2H2B7"/>
<comment type="similarity">
    <text evidence="1">Belongs to the ParB family.</text>
</comment>
<feature type="region of interest" description="Disordered" evidence="2">
    <location>
        <begin position="232"/>
        <end position="273"/>
    </location>
</feature>
<dbReference type="InterPro" id="IPR050336">
    <property type="entry name" value="Chromosome_partition/occlusion"/>
</dbReference>
<dbReference type="Proteomes" id="UP000199119">
    <property type="component" value="Unassembled WGS sequence"/>
</dbReference>
<dbReference type="Pfam" id="PF02195">
    <property type="entry name" value="ParB_N"/>
    <property type="match status" value="1"/>
</dbReference>
<dbReference type="InterPro" id="IPR037972">
    <property type="entry name" value="RepB_N"/>
</dbReference>
<evidence type="ECO:0000259" key="3">
    <source>
        <dbReference type="SMART" id="SM00470"/>
    </source>
</evidence>
<reference evidence="5" key="1">
    <citation type="submission" date="2016-10" db="EMBL/GenBank/DDBJ databases">
        <authorList>
            <person name="Varghese N."/>
            <person name="Submissions S."/>
        </authorList>
    </citation>
    <scope>NUCLEOTIDE SEQUENCE [LARGE SCALE GENOMIC DNA]</scope>
    <source>
        <strain evidence="5">DSM 27981</strain>
    </source>
</reference>
<dbReference type="PANTHER" id="PTHR33375:SF1">
    <property type="entry name" value="CHROMOSOME-PARTITIONING PROTEIN PARB-RELATED"/>
    <property type="match status" value="1"/>
</dbReference>
<feature type="compositionally biased region" description="Basic and acidic residues" evidence="2">
    <location>
        <begin position="232"/>
        <end position="242"/>
    </location>
</feature>
<feature type="region of interest" description="Disordered" evidence="2">
    <location>
        <begin position="1"/>
        <end position="22"/>
    </location>
</feature>
<name>A0A1I2H2B7_9BURK</name>
<dbReference type="OrthoDB" id="9150072at2"/>
<evidence type="ECO:0000313" key="4">
    <source>
        <dbReference type="EMBL" id="SFF24394.1"/>
    </source>
</evidence>
<dbReference type="InterPro" id="IPR036086">
    <property type="entry name" value="ParB/Sulfiredoxin_sf"/>
</dbReference>
<dbReference type="STRING" id="1177982.SAMN04489711_11932"/>
<dbReference type="SUPFAM" id="SSF110849">
    <property type="entry name" value="ParB/Sulfiredoxin"/>
    <property type="match status" value="1"/>
</dbReference>
<gene>
    <name evidence="4" type="ORF">SAMN04489711_11932</name>
</gene>
<dbReference type="SMART" id="SM00470">
    <property type="entry name" value="ParB"/>
    <property type="match status" value="1"/>
</dbReference>
<feature type="compositionally biased region" description="Low complexity" evidence="2">
    <location>
        <begin position="315"/>
        <end position="345"/>
    </location>
</feature>
<dbReference type="PANTHER" id="PTHR33375">
    <property type="entry name" value="CHROMOSOME-PARTITIONING PROTEIN PARB-RELATED"/>
    <property type="match status" value="1"/>
</dbReference>
<dbReference type="SUPFAM" id="SSF109709">
    <property type="entry name" value="KorB DNA-binding domain-like"/>
    <property type="match status" value="1"/>
</dbReference>
<dbReference type="InterPro" id="IPR003115">
    <property type="entry name" value="ParB_N"/>
</dbReference>
<proteinExistence type="inferred from homology"/>
<dbReference type="InterPro" id="IPR004437">
    <property type="entry name" value="ParB/RepB/Spo0J"/>
</dbReference>
<accession>A0A1I2H2B7</accession>
<dbReference type="GO" id="GO:0007059">
    <property type="term" value="P:chromosome segregation"/>
    <property type="evidence" value="ECO:0007669"/>
    <property type="project" value="TreeGrafter"/>
</dbReference>
<keyword evidence="5" id="KW-1185">Reference proteome</keyword>
<protein>
    <submittedName>
        <fullName evidence="4">ParB family protein</fullName>
    </submittedName>
</protein>
<evidence type="ECO:0000256" key="1">
    <source>
        <dbReference type="ARBA" id="ARBA00006295"/>
    </source>
</evidence>
<dbReference type="Gene3D" id="3.90.1530.30">
    <property type="match status" value="1"/>
</dbReference>
<dbReference type="CDD" id="cd16405">
    <property type="entry name" value="RepB_like_N"/>
    <property type="match status" value="1"/>
</dbReference>
<feature type="compositionally biased region" description="Polar residues" evidence="2">
    <location>
        <begin position="249"/>
        <end position="258"/>
    </location>
</feature>
<dbReference type="GO" id="GO:0005694">
    <property type="term" value="C:chromosome"/>
    <property type="evidence" value="ECO:0007669"/>
    <property type="project" value="TreeGrafter"/>
</dbReference>
<feature type="domain" description="ParB-like N-terminal" evidence="3">
    <location>
        <begin position="26"/>
        <end position="121"/>
    </location>
</feature>
<evidence type="ECO:0000313" key="5">
    <source>
        <dbReference type="Proteomes" id="UP000199119"/>
    </source>
</evidence>
<evidence type="ECO:0000256" key="2">
    <source>
        <dbReference type="SAM" id="MobiDB-lite"/>
    </source>
</evidence>
<dbReference type="GO" id="GO:0003677">
    <property type="term" value="F:DNA binding"/>
    <property type="evidence" value="ECO:0007669"/>
    <property type="project" value="InterPro"/>
</dbReference>
<dbReference type="Gene3D" id="1.10.10.2830">
    <property type="match status" value="1"/>
</dbReference>
<sequence length="354" mass="38195">MEQTASPQPTAPSSTSPTSHPTRMVLYLDPHAVIIAPTPNRSEISYNTPRFHALLSSIQASRGNIVPIEVRLIPGTPDRHVLISGERRLRACRLAQVPVLAIIASEGSAADDSLNRLRENTGRQDLTPWESAQQVKALQAQLQPIKNYEIAALLGVSASMVSRSLDLCSLPGDVIQAFTSPSDIQYAYVPKLKAALAKDADAVLLEAAAIQEETPRPTARRVVERIEEAVEAARHGRMRSEEAPPAATAQKSEPSTSPEAFPLEWNGQPLGHWQRDAQGKLDLHIDSRMTDALQALLMESVVQFLADNVLKAHTTSRTARAARTTQSTKDLRPSAPAAAIPAAQPTAPPEDAAV</sequence>
<dbReference type="NCBIfam" id="TIGR00180">
    <property type="entry name" value="parB_part"/>
    <property type="match status" value="1"/>
</dbReference>
<dbReference type="EMBL" id="FONX01000019">
    <property type="protein sequence ID" value="SFF24394.1"/>
    <property type="molecule type" value="Genomic_DNA"/>
</dbReference>
<organism evidence="4 5">
    <name type="scientific">Paracidovorax wautersii</name>
    <dbReference type="NCBI Taxonomy" id="1177982"/>
    <lineage>
        <taxon>Bacteria</taxon>
        <taxon>Pseudomonadati</taxon>
        <taxon>Pseudomonadota</taxon>
        <taxon>Betaproteobacteria</taxon>
        <taxon>Burkholderiales</taxon>
        <taxon>Comamonadaceae</taxon>
        <taxon>Paracidovorax</taxon>
    </lineage>
</organism>
<feature type="region of interest" description="Disordered" evidence="2">
    <location>
        <begin position="314"/>
        <end position="354"/>
    </location>
</feature>